<evidence type="ECO:0000256" key="4">
    <source>
        <dbReference type="ARBA" id="ARBA00022989"/>
    </source>
</evidence>
<dbReference type="Proteomes" id="UP000295106">
    <property type="component" value="Unassembled WGS sequence"/>
</dbReference>
<name>A0A4R2MKV9_RUBGE</name>
<evidence type="ECO:0000256" key="1">
    <source>
        <dbReference type="ARBA" id="ARBA00004651"/>
    </source>
</evidence>
<dbReference type="RefSeq" id="WP_132644437.1">
    <property type="nucleotide sequence ID" value="NZ_CP181386.1"/>
</dbReference>
<feature type="transmembrane region" description="Helical" evidence="6">
    <location>
        <begin position="23"/>
        <end position="41"/>
    </location>
</feature>
<dbReference type="GO" id="GO:0005886">
    <property type="term" value="C:plasma membrane"/>
    <property type="evidence" value="ECO:0007669"/>
    <property type="project" value="UniProtKB-SubCell"/>
</dbReference>
<accession>A0A4R2MKV9</accession>
<gene>
    <name evidence="7" type="ORF">EV684_101306</name>
</gene>
<comment type="subcellular location">
    <subcellularLocation>
        <location evidence="1">Cell membrane</location>
        <topology evidence="1">Multi-pass membrane protein</topology>
    </subcellularLocation>
</comment>
<protein>
    <submittedName>
        <fullName evidence="7">Holin-like protein</fullName>
    </submittedName>
</protein>
<dbReference type="AlphaFoldDB" id="A0A4R2MKV9"/>
<dbReference type="PANTHER" id="PTHR33931:SF2">
    <property type="entry name" value="HOLIN-LIKE PROTEIN CIDA"/>
    <property type="match status" value="1"/>
</dbReference>
<keyword evidence="3 6" id="KW-0812">Transmembrane</keyword>
<keyword evidence="5 6" id="KW-0472">Membrane</keyword>
<comment type="caution">
    <text evidence="7">The sequence shown here is derived from an EMBL/GenBank/DDBJ whole genome shotgun (WGS) entry which is preliminary data.</text>
</comment>
<dbReference type="GeneID" id="99687035"/>
<evidence type="ECO:0000313" key="8">
    <source>
        <dbReference type="Proteomes" id="UP000295106"/>
    </source>
</evidence>
<keyword evidence="4 6" id="KW-1133">Transmembrane helix</keyword>
<feature type="transmembrane region" description="Helical" evidence="6">
    <location>
        <begin position="47"/>
        <end position="68"/>
    </location>
</feature>
<feature type="transmembrane region" description="Helical" evidence="6">
    <location>
        <begin position="75"/>
        <end position="94"/>
    </location>
</feature>
<dbReference type="PANTHER" id="PTHR33931">
    <property type="entry name" value="HOLIN-LIKE PROTEIN CIDA-RELATED"/>
    <property type="match status" value="1"/>
</dbReference>
<dbReference type="InterPro" id="IPR005538">
    <property type="entry name" value="LrgA/CidA"/>
</dbReference>
<dbReference type="Pfam" id="PF03788">
    <property type="entry name" value="LrgA"/>
    <property type="match status" value="1"/>
</dbReference>
<keyword evidence="2" id="KW-1003">Cell membrane</keyword>
<dbReference type="EMBL" id="SLXD01000001">
    <property type="protein sequence ID" value="TCP05434.1"/>
    <property type="molecule type" value="Genomic_DNA"/>
</dbReference>
<sequence>MDLALDWHGTTVALRRRWRRSRVAQLGAIGAVWAAGELIVRSTGLPLPGGLVGMALLLLLLATGAVRVASWRRGASWLIAEMLLFFVPAVLAVLDHPELFGWLGLKLLVVIAGGTLAVMAATALAVECMLRRGVAQP</sequence>
<proteinExistence type="predicted"/>
<evidence type="ECO:0000256" key="2">
    <source>
        <dbReference type="ARBA" id="ARBA00022475"/>
    </source>
</evidence>
<evidence type="ECO:0000256" key="3">
    <source>
        <dbReference type="ARBA" id="ARBA00022692"/>
    </source>
</evidence>
<evidence type="ECO:0000313" key="7">
    <source>
        <dbReference type="EMBL" id="TCP05434.1"/>
    </source>
</evidence>
<organism evidence="7 8">
    <name type="scientific">Rubrivivax gelatinosus</name>
    <name type="common">Rhodocyclus gelatinosus</name>
    <name type="synonym">Rhodopseudomonas gelatinosa</name>
    <dbReference type="NCBI Taxonomy" id="28068"/>
    <lineage>
        <taxon>Bacteria</taxon>
        <taxon>Pseudomonadati</taxon>
        <taxon>Pseudomonadota</taxon>
        <taxon>Betaproteobacteria</taxon>
        <taxon>Burkholderiales</taxon>
        <taxon>Sphaerotilaceae</taxon>
        <taxon>Rubrivivax</taxon>
    </lineage>
</organism>
<evidence type="ECO:0000256" key="5">
    <source>
        <dbReference type="ARBA" id="ARBA00023136"/>
    </source>
</evidence>
<feature type="transmembrane region" description="Helical" evidence="6">
    <location>
        <begin position="100"/>
        <end position="126"/>
    </location>
</feature>
<evidence type="ECO:0000256" key="6">
    <source>
        <dbReference type="SAM" id="Phobius"/>
    </source>
</evidence>
<reference evidence="7 8" key="1">
    <citation type="submission" date="2019-03" db="EMBL/GenBank/DDBJ databases">
        <title>Genomic Encyclopedia of Type Strains, Phase IV (KMG-IV): sequencing the most valuable type-strain genomes for metagenomic binning, comparative biology and taxonomic classification.</title>
        <authorList>
            <person name="Goeker M."/>
        </authorList>
    </citation>
    <scope>NUCLEOTIDE SEQUENCE [LARGE SCALE GENOMIC DNA]</scope>
    <source>
        <strain evidence="7 8">DSM 1709</strain>
    </source>
</reference>